<evidence type="ECO:0000256" key="5">
    <source>
        <dbReference type="ARBA" id="ARBA00022723"/>
    </source>
</evidence>
<keyword evidence="9" id="KW-0963">Cytoplasm</keyword>
<dbReference type="Pfam" id="PF13639">
    <property type="entry name" value="zf-RING_2"/>
    <property type="match status" value="1"/>
</dbReference>
<evidence type="ECO:0000256" key="4">
    <source>
        <dbReference type="ARBA" id="ARBA00022679"/>
    </source>
</evidence>
<dbReference type="InterPro" id="IPR039396">
    <property type="entry name" value="Deltex_C"/>
</dbReference>
<comment type="subcellular location">
    <subcellularLocation>
        <location evidence="9">Cytoplasm</location>
    </subcellularLocation>
</comment>
<dbReference type="Proteomes" id="UP001217089">
    <property type="component" value="Unassembled WGS sequence"/>
</dbReference>
<comment type="pathway">
    <text evidence="2 9">Protein modification; protein ubiquitination.</text>
</comment>
<evidence type="ECO:0000313" key="12">
    <source>
        <dbReference type="EMBL" id="KAJ8317596.1"/>
    </source>
</evidence>
<dbReference type="InterPro" id="IPR017907">
    <property type="entry name" value="Znf_RING_CS"/>
</dbReference>
<dbReference type="InterPro" id="IPR001841">
    <property type="entry name" value="Znf_RING"/>
</dbReference>
<dbReference type="SUPFAM" id="SSF57850">
    <property type="entry name" value="RING/U-box"/>
    <property type="match status" value="1"/>
</dbReference>
<feature type="compositionally biased region" description="Polar residues" evidence="10">
    <location>
        <begin position="1"/>
        <end position="26"/>
    </location>
</feature>
<name>A0ABQ9FLK7_TEGGR</name>
<evidence type="ECO:0000259" key="11">
    <source>
        <dbReference type="PROSITE" id="PS50089"/>
    </source>
</evidence>
<dbReference type="InterPro" id="IPR039398">
    <property type="entry name" value="Deltex_fam"/>
</dbReference>
<keyword evidence="13" id="KW-1185">Reference proteome</keyword>
<comment type="catalytic activity">
    <reaction evidence="1 9">
        <text>S-ubiquitinyl-[E2 ubiquitin-conjugating enzyme]-L-cysteine + [acceptor protein]-L-lysine = [E2 ubiquitin-conjugating enzyme]-L-cysteine + N(6)-ubiquitinyl-[acceptor protein]-L-lysine.</text>
        <dbReference type="EC" id="2.3.2.27"/>
    </reaction>
</comment>
<dbReference type="CDD" id="cd09633">
    <property type="entry name" value="Deltex_C"/>
    <property type="match status" value="1"/>
</dbReference>
<evidence type="ECO:0000256" key="8">
    <source>
        <dbReference type="PROSITE-ProRule" id="PRU00175"/>
    </source>
</evidence>
<evidence type="ECO:0000313" key="13">
    <source>
        <dbReference type="Proteomes" id="UP001217089"/>
    </source>
</evidence>
<dbReference type="InterPro" id="IPR039399">
    <property type="entry name" value="Deltex_C_sf"/>
</dbReference>
<comment type="caution">
    <text evidence="12">The sequence shown here is derived from an EMBL/GenBank/DDBJ whole genome shotgun (WGS) entry which is preliminary data.</text>
</comment>
<feature type="region of interest" description="Disordered" evidence="10">
    <location>
        <begin position="1"/>
        <end position="57"/>
    </location>
</feature>
<evidence type="ECO:0000256" key="3">
    <source>
        <dbReference type="ARBA" id="ARBA00009413"/>
    </source>
</evidence>
<gene>
    <name evidence="12" type="ORF">KUTeg_005500</name>
</gene>
<keyword evidence="7 9" id="KW-0862">Zinc</keyword>
<dbReference type="Gene3D" id="3.30.40.10">
    <property type="entry name" value="Zinc/RING finger domain, C3HC4 (zinc finger)"/>
    <property type="match status" value="1"/>
</dbReference>
<protein>
    <recommendedName>
        <fullName evidence="9">E3 ubiquitin-protein ligase</fullName>
        <ecNumber evidence="9">2.3.2.27</ecNumber>
    </recommendedName>
</protein>
<dbReference type="PROSITE" id="PS00518">
    <property type="entry name" value="ZF_RING_1"/>
    <property type="match status" value="1"/>
</dbReference>
<keyword evidence="5 9" id="KW-0479">Metal-binding</keyword>
<keyword evidence="6 8" id="KW-0863">Zinc-finger</keyword>
<dbReference type="PROSITE" id="PS50089">
    <property type="entry name" value="ZF_RING_2"/>
    <property type="match status" value="1"/>
</dbReference>
<accession>A0ABQ9FLK7</accession>
<evidence type="ECO:0000256" key="1">
    <source>
        <dbReference type="ARBA" id="ARBA00000900"/>
    </source>
</evidence>
<dbReference type="InterPro" id="IPR013083">
    <property type="entry name" value="Znf_RING/FYVE/PHD"/>
</dbReference>
<sequence length="260" mass="29039">MSMSSNNWTQQSNIFNTGNPSSTQQGEEPMETEDYPSHPSFVMGPSTPAEIKPPDQDNKVDDDCAICLSDITNKTELPRCSHSFCRDCIEQQFKYKPSCPICGTVYGKIQGNQPAGSMYIQSDSRYHIKGYDQYGIIRVSYSFYDGIQGPEHPHPGQSYSGTNRIGYLPDCPQGRIVARLLKVAFDRRLVFTVGRSRTTGIDNCVTWNDIHHKTSIDGGPENFGYPDPTYLNRVLEELAAKGVTEADLDDTTLNIIHPSR</sequence>
<dbReference type="Pfam" id="PF18102">
    <property type="entry name" value="DTC"/>
    <property type="match status" value="1"/>
</dbReference>
<organism evidence="12 13">
    <name type="scientific">Tegillarca granosa</name>
    <name type="common">Malaysian cockle</name>
    <name type="synonym">Anadara granosa</name>
    <dbReference type="NCBI Taxonomy" id="220873"/>
    <lineage>
        <taxon>Eukaryota</taxon>
        <taxon>Metazoa</taxon>
        <taxon>Spiralia</taxon>
        <taxon>Lophotrochozoa</taxon>
        <taxon>Mollusca</taxon>
        <taxon>Bivalvia</taxon>
        <taxon>Autobranchia</taxon>
        <taxon>Pteriomorphia</taxon>
        <taxon>Arcoida</taxon>
        <taxon>Arcoidea</taxon>
        <taxon>Arcidae</taxon>
        <taxon>Tegillarca</taxon>
    </lineage>
</organism>
<dbReference type="SMART" id="SM00184">
    <property type="entry name" value="RING"/>
    <property type="match status" value="1"/>
</dbReference>
<dbReference type="PANTHER" id="PTHR12622">
    <property type="entry name" value="DELTEX-RELATED"/>
    <property type="match status" value="1"/>
</dbReference>
<feature type="domain" description="RING-type" evidence="11">
    <location>
        <begin position="64"/>
        <end position="102"/>
    </location>
</feature>
<evidence type="ECO:0000256" key="2">
    <source>
        <dbReference type="ARBA" id="ARBA00004906"/>
    </source>
</evidence>
<evidence type="ECO:0000256" key="10">
    <source>
        <dbReference type="SAM" id="MobiDB-lite"/>
    </source>
</evidence>
<dbReference type="EC" id="2.3.2.27" evidence="9"/>
<dbReference type="Gene3D" id="3.30.390.130">
    <property type="match status" value="1"/>
</dbReference>
<evidence type="ECO:0000256" key="6">
    <source>
        <dbReference type="ARBA" id="ARBA00022771"/>
    </source>
</evidence>
<proteinExistence type="inferred from homology"/>
<evidence type="ECO:0000256" key="7">
    <source>
        <dbReference type="ARBA" id="ARBA00022833"/>
    </source>
</evidence>
<dbReference type="EMBL" id="JARBDR010000246">
    <property type="protein sequence ID" value="KAJ8317596.1"/>
    <property type="molecule type" value="Genomic_DNA"/>
</dbReference>
<comment type="similarity">
    <text evidence="3 9">Belongs to the Deltex family.</text>
</comment>
<reference evidence="12 13" key="1">
    <citation type="submission" date="2022-12" db="EMBL/GenBank/DDBJ databases">
        <title>Chromosome-level genome of Tegillarca granosa.</title>
        <authorList>
            <person name="Kim J."/>
        </authorList>
    </citation>
    <scope>NUCLEOTIDE SEQUENCE [LARGE SCALE GENOMIC DNA]</scope>
    <source>
        <strain evidence="12">Teg-2019</strain>
        <tissue evidence="12">Adductor muscle</tissue>
    </source>
</reference>
<evidence type="ECO:0000256" key="9">
    <source>
        <dbReference type="RuleBase" id="RU367105"/>
    </source>
</evidence>
<keyword evidence="4 9" id="KW-0808">Transferase</keyword>